<evidence type="ECO:0000256" key="1">
    <source>
        <dbReference type="SAM" id="Phobius"/>
    </source>
</evidence>
<organism evidence="2 3">
    <name type="scientific">Mucilaginibacter panaciglaebae</name>
    <dbReference type="NCBI Taxonomy" id="502331"/>
    <lineage>
        <taxon>Bacteria</taxon>
        <taxon>Pseudomonadati</taxon>
        <taxon>Bacteroidota</taxon>
        <taxon>Sphingobacteriia</taxon>
        <taxon>Sphingobacteriales</taxon>
        <taxon>Sphingobacteriaceae</taxon>
        <taxon>Mucilaginibacter</taxon>
    </lineage>
</organism>
<proteinExistence type="predicted"/>
<keyword evidence="3" id="KW-1185">Reference proteome</keyword>
<feature type="transmembrane region" description="Helical" evidence="1">
    <location>
        <begin position="36"/>
        <end position="56"/>
    </location>
</feature>
<keyword evidence="1" id="KW-0812">Transmembrane</keyword>
<protein>
    <recommendedName>
        <fullName evidence="4">DUF4199 domain-containing protein</fullName>
    </recommendedName>
</protein>
<dbReference type="Pfam" id="PF13858">
    <property type="entry name" value="DUF4199"/>
    <property type="match status" value="1"/>
</dbReference>
<dbReference type="InterPro" id="IPR025250">
    <property type="entry name" value="DUF4199"/>
</dbReference>
<dbReference type="RefSeq" id="WP_345105056.1">
    <property type="nucleotide sequence ID" value="NZ_BAABCV010000009.1"/>
</dbReference>
<dbReference type="EMBL" id="BAABCV010000009">
    <property type="protein sequence ID" value="GAA4099937.1"/>
    <property type="molecule type" value="Genomic_DNA"/>
</dbReference>
<comment type="caution">
    <text evidence="2">The sequence shown here is derived from an EMBL/GenBank/DDBJ whole genome shotgun (WGS) entry which is preliminary data.</text>
</comment>
<feature type="transmembrane region" description="Helical" evidence="1">
    <location>
        <begin position="108"/>
        <end position="129"/>
    </location>
</feature>
<keyword evidence="1" id="KW-1133">Transmembrane helix</keyword>
<sequence>MKNALIWGFVIGVLSAAWLFITHALGYDTYDDKTAPFEYLSILIPIIGLLLGIKSYRDIDLGGQMGFLEALVQSFKILLFGGILAVFVAIVYINYIQQNDGNFMAFSGRMFGALLVGLLSALGVSLVLANKSNKVD</sequence>
<name>A0ABP7WZ28_9SPHI</name>
<evidence type="ECO:0000313" key="2">
    <source>
        <dbReference type="EMBL" id="GAA4099937.1"/>
    </source>
</evidence>
<evidence type="ECO:0008006" key="4">
    <source>
        <dbReference type="Google" id="ProtNLM"/>
    </source>
</evidence>
<gene>
    <name evidence="2" type="ORF">GCM10022392_25430</name>
</gene>
<evidence type="ECO:0000313" key="3">
    <source>
        <dbReference type="Proteomes" id="UP001500841"/>
    </source>
</evidence>
<accession>A0ABP7WZ28</accession>
<dbReference type="Proteomes" id="UP001500841">
    <property type="component" value="Unassembled WGS sequence"/>
</dbReference>
<feature type="transmembrane region" description="Helical" evidence="1">
    <location>
        <begin position="77"/>
        <end position="96"/>
    </location>
</feature>
<keyword evidence="1" id="KW-0472">Membrane</keyword>
<reference evidence="3" key="1">
    <citation type="journal article" date="2019" name="Int. J. Syst. Evol. Microbiol.">
        <title>The Global Catalogue of Microorganisms (GCM) 10K type strain sequencing project: providing services to taxonomists for standard genome sequencing and annotation.</title>
        <authorList>
            <consortium name="The Broad Institute Genomics Platform"/>
            <consortium name="The Broad Institute Genome Sequencing Center for Infectious Disease"/>
            <person name="Wu L."/>
            <person name="Ma J."/>
        </authorList>
    </citation>
    <scope>NUCLEOTIDE SEQUENCE [LARGE SCALE GENOMIC DNA]</scope>
    <source>
        <strain evidence="3">JCM 17085</strain>
    </source>
</reference>